<name>A0A813KLX7_POLGL</name>
<protein>
    <submittedName>
        <fullName evidence="2">Uncharacterized protein</fullName>
    </submittedName>
</protein>
<evidence type="ECO:0000313" key="3">
    <source>
        <dbReference type="Proteomes" id="UP000626109"/>
    </source>
</evidence>
<accession>A0A813KLX7</accession>
<gene>
    <name evidence="2" type="ORF">PGLA2088_LOCUS34553</name>
</gene>
<organism evidence="2 3">
    <name type="scientific">Polarella glacialis</name>
    <name type="common">Dinoflagellate</name>
    <dbReference type="NCBI Taxonomy" id="89957"/>
    <lineage>
        <taxon>Eukaryota</taxon>
        <taxon>Sar</taxon>
        <taxon>Alveolata</taxon>
        <taxon>Dinophyceae</taxon>
        <taxon>Suessiales</taxon>
        <taxon>Suessiaceae</taxon>
        <taxon>Polarella</taxon>
    </lineage>
</organism>
<dbReference type="Proteomes" id="UP000626109">
    <property type="component" value="Unassembled WGS sequence"/>
</dbReference>
<proteinExistence type="predicted"/>
<dbReference type="AlphaFoldDB" id="A0A813KLX7"/>
<feature type="non-terminal residue" evidence="2">
    <location>
        <position position="1"/>
    </location>
</feature>
<evidence type="ECO:0000313" key="2">
    <source>
        <dbReference type="EMBL" id="CAE8707453.1"/>
    </source>
</evidence>
<comment type="caution">
    <text evidence="2">The sequence shown here is derived from an EMBL/GenBank/DDBJ whole genome shotgun (WGS) entry which is preliminary data.</text>
</comment>
<evidence type="ECO:0000256" key="1">
    <source>
        <dbReference type="SAM" id="MobiDB-lite"/>
    </source>
</evidence>
<reference evidence="2" key="1">
    <citation type="submission" date="2021-02" db="EMBL/GenBank/DDBJ databases">
        <authorList>
            <person name="Dougan E. K."/>
            <person name="Rhodes N."/>
            <person name="Thang M."/>
            <person name="Chan C."/>
        </authorList>
    </citation>
    <scope>NUCLEOTIDE SEQUENCE</scope>
</reference>
<feature type="region of interest" description="Disordered" evidence="1">
    <location>
        <begin position="1"/>
        <end position="25"/>
    </location>
</feature>
<sequence length="124" mass="13888">EVDLEMPDVEQSRQTTPDTEQRRANTRNLAKAAAAAAWTSGTRSGEMSHSERLHAYEAALQKYEAAEFLVAERLLRGLLARWPKDRPALLLLDLVMRGPESFARSGPDIWTGAICMAEKCMEEK</sequence>
<dbReference type="EMBL" id="CAJNNW010031411">
    <property type="protein sequence ID" value="CAE8707453.1"/>
    <property type="molecule type" value="Genomic_DNA"/>
</dbReference>